<name>A0A6G0TBW1_APHGL</name>
<comment type="caution">
    <text evidence="1">The sequence shown here is derived from an EMBL/GenBank/DDBJ whole genome shotgun (WGS) entry which is preliminary data.</text>
</comment>
<dbReference type="OrthoDB" id="6611940at2759"/>
<evidence type="ECO:0000313" key="1">
    <source>
        <dbReference type="EMBL" id="KAE9528748.1"/>
    </source>
</evidence>
<gene>
    <name evidence="1" type="ORF">AGLY_012323</name>
</gene>
<dbReference type="Proteomes" id="UP000475862">
    <property type="component" value="Unassembled WGS sequence"/>
</dbReference>
<dbReference type="EMBL" id="VYZN01000048">
    <property type="protein sequence ID" value="KAE9528748.1"/>
    <property type="molecule type" value="Genomic_DNA"/>
</dbReference>
<sequence>MNHKKFCGEYRTVFEKIYSCESTNVFQYNLYFSKKTFNITEMKGNITFLLPLDDTLTLDINGASWGSIGGWKPNSIVYITKNTCSNSKNLLGNVWYSLIKAFNGHITSCPLPAGTYMTNGIDLKELENHNAPKVFFMENINNQSSTLDLNIESWDSIGDWKPNPIVYITKNACLKLENLIQTFQVKFLQNTLKLRKCAIFISTVKKFNTKFFISLSLNSYREDSSLFGFIYNLYN</sequence>
<reference evidence="1 2" key="1">
    <citation type="submission" date="2019-08" db="EMBL/GenBank/DDBJ databases">
        <title>The genome of the soybean aphid Biotype 1, its phylome, world population structure and adaptation to the North American continent.</title>
        <authorList>
            <person name="Giordano R."/>
            <person name="Donthu R.K."/>
            <person name="Hernandez A.G."/>
            <person name="Wright C.L."/>
            <person name="Zimin A.V."/>
        </authorList>
    </citation>
    <scope>NUCLEOTIDE SEQUENCE [LARGE SCALE GENOMIC DNA]</scope>
    <source>
        <tissue evidence="1">Whole aphids</tissue>
    </source>
</reference>
<evidence type="ECO:0000313" key="2">
    <source>
        <dbReference type="Proteomes" id="UP000475862"/>
    </source>
</evidence>
<keyword evidence="2" id="KW-1185">Reference proteome</keyword>
<proteinExistence type="predicted"/>
<organism evidence="1 2">
    <name type="scientific">Aphis glycines</name>
    <name type="common">Soybean aphid</name>
    <dbReference type="NCBI Taxonomy" id="307491"/>
    <lineage>
        <taxon>Eukaryota</taxon>
        <taxon>Metazoa</taxon>
        <taxon>Ecdysozoa</taxon>
        <taxon>Arthropoda</taxon>
        <taxon>Hexapoda</taxon>
        <taxon>Insecta</taxon>
        <taxon>Pterygota</taxon>
        <taxon>Neoptera</taxon>
        <taxon>Paraneoptera</taxon>
        <taxon>Hemiptera</taxon>
        <taxon>Sternorrhyncha</taxon>
        <taxon>Aphidomorpha</taxon>
        <taxon>Aphidoidea</taxon>
        <taxon>Aphididae</taxon>
        <taxon>Aphidini</taxon>
        <taxon>Aphis</taxon>
        <taxon>Aphis</taxon>
    </lineage>
</organism>
<accession>A0A6G0TBW1</accession>
<dbReference type="AlphaFoldDB" id="A0A6G0TBW1"/>
<protein>
    <submittedName>
        <fullName evidence="1">Uncharacterized protein</fullName>
    </submittedName>
</protein>